<dbReference type="Pfam" id="PF02397">
    <property type="entry name" value="Bac_transf"/>
    <property type="match status" value="1"/>
</dbReference>
<accession>A0A263BSD7</accession>
<evidence type="ECO:0000313" key="10">
    <source>
        <dbReference type="Proteomes" id="UP000217083"/>
    </source>
</evidence>
<name>A0A263BSD7_9BACI</name>
<dbReference type="GO" id="GO:0016020">
    <property type="term" value="C:membrane"/>
    <property type="evidence" value="ECO:0007669"/>
    <property type="project" value="UniProtKB-SubCell"/>
</dbReference>
<organism evidence="9 10">
    <name type="scientific">Lottiidibacillus patelloidae</name>
    <dbReference type="NCBI Taxonomy" id="2670334"/>
    <lineage>
        <taxon>Bacteria</taxon>
        <taxon>Bacillati</taxon>
        <taxon>Bacillota</taxon>
        <taxon>Bacilli</taxon>
        <taxon>Bacillales</taxon>
        <taxon>Bacillaceae</taxon>
        <taxon>Lottiidibacillus</taxon>
    </lineage>
</organism>
<evidence type="ECO:0000256" key="4">
    <source>
        <dbReference type="ARBA" id="ARBA00022692"/>
    </source>
</evidence>
<dbReference type="PANTHER" id="PTHR30576">
    <property type="entry name" value="COLANIC BIOSYNTHESIS UDP-GLUCOSE LIPID CARRIER TRANSFERASE"/>
    <property type="match status" value="1"/>
</dbReference>
<dbReference type="InterPro" id="IPR017475">
    <property type="entry name" value="EPS_sugar_tfrase"/>
</dbReference>
<sequence length="237" mass="27339">MEKIKAVVLHSIKIQITDFFIVLKALKNNDTVKIERDMEAKLSKGNRLLKRTMDIIIAVLLLIITSPLFILLFLLIPITSKGPAFYFQERLGENKEAFKIIKFRTMVTDAEQKTGPVLAKKNDPRVTKVGHFIRAVRIDELPQLINVLLGNMSLVGPRPERAFFVNQFKDRLPKYEQRMNVKPGITGLAQVMGDYYTAPKDKLKYDLIYIKKYSIWFDFKILLKTLLVVLPFQVKKG</sequence>
<dbReference type="Proteomes" id="UP000217083">
    <property type="component" value="Unassembled WGS sequence"/>
</dbReference>
<dbReference type="AlphaFoldDB" id="A0A263BSD7"/>
<dbReference type="GO" id="GO:0016780">
    <property type="term" value="F:phosphotransferase activity, for other substituted phosphate groups"/>
    <property type="evidence" value="ECO:0007669"/>
    <property type="project" value="TreeGrafter"/>
</dbReference>
<dbReference type="PANTHER" id="PTHR30576:SF0">
    <property type="entry name" value="UNDECAPRENYL-PHOSPHATE N-ACETYLGALACTOSAMINYL 1-PHOSPHATE TRANSFERASE-RELATED"/>
    <property type="match status" value="1"/>
</dbReference>
<reference evidence="10" key="1">
    <citation type="submission" date="2017-08" db="EMBL/GenBank/DDBJ databases">
        <authorList>
            <person name="Huang Z."/>
        </authorList>
    </citation>
    <scope>NUCLEOTIDE SEQUENCE [LARGE SCALE GENOMIC DNA]</scope>
    <source>
        <strain evidence="10">SA5d-4</strain>
    </source>
</reference>
<evidence type="ECO:0000256" key="6">
    <source>
        <dbReference type="ARBA" id="ARBA00023136"/>
    </source>
</evidence>
<reference evidence="9 10" key="2">
    <citation type="submission" date="2017-09" db="EMBL/GenBank/DDBJ databases">
        <title>Bacillus patelloidae sp. nov., isolated from the intestinal tract of a marine limpet.</title>
        <authorList>
            <person name="Liu R."/>
            <person name="Dong C."/>
            <person name="Shao Z."/>
        </authorList>
    </citation>
    <scope>NUCLEOTIDE SEQUENCE [LARGE SCALE GENOMIC DNA]</scope>
    <source>
        <strain evidence="9 10">SA5d-4</strain>
    </source>
</reference>
<comment type="caution">
    <text evidence="9">The sequence shown here is derived from an EMBL/GenBank/DDBJ whole genome shotgun (WGS) entry which is preliminary data.</text>
</comment>
<dbReference type="NCBIfam" id="TIGR03025">
    <property type="entry name" value="EPS_sugtrans"/>
    <property type="match status" value="1"/>
</dbReference>
<keyword evidence="10" id="KW-1185">Reference proteome</keyword>
<evidence type="ECO:0000313" key="9">
    <source>
        <dbReference type="EMBL" id="OZM56641.1"/>
    </source>
</evidence>
<proteinExistence type="inferred from homology"/>
<dbReference type="EMBL" id="NPIA01000005">
    <property type="protein sequence ID" value="OZM56641.1"/>
    <property type="molecule type" value="Genomic_DNA"/>
</dbReference>
<comment type="similarity">
    <text evidence="2">Belongs to the bacterial sugar transferase family.</text>
</comment>
<evidence type="ECO:0000256" key="3">
    <source>
        <dbReference type="ARBA" id="ARBA00022679"/>
    </source>
</evidence>
<protein>
    <recommendedName>
        <fullName evidence="8">Bacterial sugar transferase domain-containing protein</fullName>
    </recommendedName>
</protein>
<comment type="subcellular location">
    <subcellularLocation>
        <location evidence="1">Membrane</location>
        <topology evidence="1">Multi-pass membrane protein</topology>
    </subcellularLocation>
</comment>
<evidence type="ECO:0000256" key="2">
    <source>
        <dbReference type="ARBA" id="ARBA00006464"/>
    </source>
</evidence>
<keyword evidence="3" id="KW-0808">Transferase</keyword>
<gene>
    <name evidence="9" type="ORF">CIB95_10475</name>
</gene>
<keyword evidence="4 7" id="KW-0812">Transmembrane</keyword>
<evidence type="ECO:0000256" key="1">
    <source>
        <dbReference type="ARBA" id="ARBA00004141"/>
    </source>
</evidence>
<dbReference type="RefSeq" id="WP_094924924.1">
    <property type="nucleotide sequence ID" value="NZ_NPIA01000005.1"/>
</dbReference>
<evidence type="ECO:0000256" key="5">
    <source>
        <dbReference type="ARBA" id="ARBA00022989"/>
    </source>
</evidence>
<keyword evidence="6 7" id="KW-0472">Membrane</keyword>
<keyword evidence="5 7" id="KW-1133">Transmembrane helix</keyword>
<evidence type="ECO:0000256" key="7">
    <source>
        <dbReference type="SAM" id="Phobius"/>
    </source>
</evidence>
<feature type="transmembrane region" description="Helical" evidence="7">
    <location>
        <begin position="55"/>
        <end position="76"/>
    </location>
</feature>
<evidence type="ECO:0000259" key="8">
    <source>
        <dbReference type="Pfam" id="PF02397"/>
    </source>
</evidence>
<dbReference type="InterPro" id="IPR003362">
    <property type="entry name" value="Bact_transf"/>
</dbReference>
<feature type="domain" description="Bacterial sugar transferase" evidence="8">
    <location>
        <begin position="50"/>
        <end position="230"/>
    </location>
</feature>